<organism evidence="3">
    <name type="scientific">marine metagenome</name>
    <dbReference type="NCBI Taxonomy" id="408172"/>
    <lineage>
        <taxon>unclassified sequences</taxon>
        <taxon>metagenomes</taxon>
        <taxon>ecological metagenomes</taxon>
    </lineage>
</organism>
<keyword evidence="2" id="KW-1133">Transmembrane helix</keyword>
<gene>
    <name evidence="3" type="ORF">METZ01_LOCUS213156</name>
</gene>
<feature type="transmembrane region" description="Helical" evidence="2">
    <location>
        <begin position="113"/>
        <end position="133"/>
    </location>
</feature>
<evidence type="ECO:0000313" key="3">
    <source>
        <dbReference type="EMBL" id="SVB60302.1"/>
    </source>
</evidence>
<feature type="transmembrane region" description="Helical" evidence="2">
    <location>
        <begin position="87"/>
        <end position="107"/>
    </location>
</feature>
<accession>A0A382FCE4</accession>
<feature type="transmembrane region" description="Helical" evidence="2">
    <location>
        <begin position="172"/>
        <end position="190"/>
    </location>
</feature>
<feature type="region of interest" description="Disordered" evidence="1">
    <location>
        <begin position="249"/>
        <end position="353"/>
    </location>
</feature>
<keyword evidence="2" id="KW-0812">Transmembrane</keyword>
<evidence type="ECO:0000256" key="2">
    <source>
        <dbReference type="SAM" id="Phobius"/>
    </source>
</evidence>
<feature type="compositionally biased region" description="Polar residues" evidence="1">
    <location>
        <begin position="306"/>
        <end position="315"/>
    </location>
</feature>
<feature type="non-terminal residue" evidence="3">
    <location>
        <position position="353"/>
    </location>
</feature>
<name>A0A382FCE4_9ZZZZ</name>
<feature type="transmembrane region" description="Helical" evidence="2">
    <location>
        <begin position="145"/>
        <end position="166"/>
    </location>
</feature>
<keyword evidence="2" id="KW-0472">Membrane</keyword>
<dbReference type="AlphaFoldDB" id="A0A382FCE4"/>
<sequence>MLDAKTYAEVADDQGATRMAGWIALWAAASCGIGLFGFNISGVLECILFVGVCLVVTTYIAFAQSTDQGSRTLQGRHQARRRRRDQGPDHPLAILRMIGFAAAPGLLGLLGVLWLPFAWLAVVWWVVAFGCALMRGFKYRREGTVIWIGGVSMVLCGLILVAYWAVLGSFGGLLMFLLVVAVLIFHRAILDWTVRYLRTVLVMTPVRRDAPTPLQEAQDLFRRKGWDMTLRDLAGPFLMIPFPLIPEGSLAPEPDSKAAPSEPTLPANPEQDRTEATSLEPVVAASTTEGDQQVREAGEQDRTHVETTSADTESPSPVPEPTLSTDHEPDRAEATTPEVSETEKEPPVTIQVV</sequence>
<reference evidence="3" key="1">
    <citation type="submission" date="2018-05" db="EMBL/GenBank/DDBJ databases">
        <authorList>
            <person name="Lanie J.A."/>
            <person name="Ng W.-L."/>
            <person name="Kazmierczak K.M."/>
            <person name="Andrzejewski T.M."/>
            <person name="Davidsen T.M."/>
            <person name="Wayne K.J."/>
            <person name="Tettelin H."/>
            <person name="Glass J.I."/>
            <person name="Rusch D."/>
            <person name="Podicherti R."/>
            <person name="Tsui H.-C.T."/>
            <person name="Winkler M.E."/>
        </authorList>
    </citation>
    <scope>NUCLEOTIDE SEQUENCE</scope>
</reference>
<feature type="compositionally biased region" description="Basic and acidic residues" evidence="1">
    <location>
        <begin position="292"/>
        <end position="305"/>
    </location>
</feature>
<proteinExistence type="predicted"/>
<dbReference type="EMBL" id="UINC01049036">
    <property type="protein sequence ID" value="SVB60302.1"/>
    <property type="molecule type" value="Genomic_DNA"/>
</dbReference>
<feature type="transmembrane region" description="Helical" evidence="2">
    <location>
        <begin position="47"/>
        <end position="66"/>
    </location>
</feature>
<evidence type="ECO:0000256" key="1">
    <source>
        <dbReference type="SAM" id="MobiDB-lite"/>
    </source>
</evidence>
<dbReference type="PROSITE" id="PS51257">
    <property type="entry name" value="PROKAR_LIPOPROTEIN"/>
    <property type="match status" value="1"/>
</dbReference>
<feature type="transmembrane region" description="Helical" evidence="2">
    <location>
        <begin position="20"/>
        <end position="41"/>
    </location>
</feature>
<protein>
    <submittedName>
        <fullName evidence="3">Uncharacterized protein</fullName>
    </submittedName>
</protein>